<dbReference type="Gene3D" id="2.60.120.590">
    <property type="entry name" value="Alpha-ketoglutarate-dependent dioxygenase AlkB-like"/>
    <property type="match status" value="1"/>
</dbReference>
<dbReference type="SUPFAM" id="SSF51197">
    <property type="entry name" value="Clavaminate synthase-like"/>
    <property type="match status" value="1"/>
</dbReference>
<dbReference type="PROSITE" id="PS51471">
    <property type="entry name" value="FE2OG_OXY"/>
    <property type="match status" value="1"/>
</dbReference>
<reference evidence="2 3" key="1">
    <citation type="submission" date="2022-10" db="EMBL/GenBank/DDBJ databases">
        <title>Luteolibacter arcticus strain CCTCC AB 2014275, whole genome shotgun sequencing project.</title>
        <authorList>
            <person name="Zhao G."/>
            <person name="Shen L."/>
        </authorList>
    </citation>
    <scope>NUCLEOTIDE SEQUENCE [LARGE SCALE GENOMIC DNA]</scope>
    <source>
        <strain evidence="2 3">CCTCC AB 2014275</strain>
    </source>
</reference>
<dbReference type="Proteomes" id="UP001320876">
    <property type="component" value="Unassembled WGS sequence"/>
</dbReference>
<dbReference type="InterPro" id="IPR037151">
    <property type="entry name" value="AlkB-like_sf"/>
</dbReference>
<comment type="caution">
    <text evidence="2">The sequence shown here is derived from an EMBL/GenBank/DDBJ whole genome shotgun (WGS) entry which is preliminary data.</text>
</comment>
<dbReference type="InterPro" id="IPR032854">
    <property type="entry name" value="ALKBH3"/>
</dbReference>
<dbReference type="Pfam" id="PF13532">
    <property type="entry name" value="2OG-FeII_Oxy_2"/>
    <property type="match status" value="1"/>
</dbReference>
<keyword evidence="3" id="KW-1185">Reference proteome</keyword>
<name>A0ABT3GCX4_9BACT</name>
<keyword evidence="2" id="KW-0560">Oxidoreductase</keyword>
<organism evidence="2 3">
    <name type="scientific">Luteolibacter arcticus</name>
    <dbReference type="NCBI Taxonomy" id="1581411"/>
    <lineage>
        <taxon>Bacteria</taxon>
        <taxon>Pseudomonadati</taxon>
        <taxon>Verrucomicrobiota</taxon>
        <taxon>Verrucomicrobiia</taxon>
        <taxon>Verrucomicrobiales</taxon>
        <taxon>Verrucomicrobiaceae</taxon>
        <taxon>Luteolibacter</taxon>
    </lineage>
</organism>
<feature type="domain" description="Fe2OG dioxygenase" evidence="1">
    <location>
        <begin position="93"/>
        <end position="190"/>
    </location>
</feature>
<gene>
    <name evidence="2" type="ORF">OKA05_02810</name>
</gene>
<dbReference type="PANTHER" id="PTHR31212:SF4">
    <property type="entry name" value="ALPHA-KETOGLUTARATE-DEPENDENT DIOXYGENASE ALKB HOMOLOG 3"/>
    <property type="match status" value="1"/>
</dbReference>
<evidence type="ECO:0000313" key="3">
    <source>
        <dbReference type="Proteomes" id="UP001320876"/>
    </source>
</evidence>
<proteinExistence type="predicted"/>
<accession>A0ABT3GCX4</accession>
<dbReference type="RefSeq" id="WP_264485575.1">
    <property type="nucleotide sequence ID" value="NZ_JAPDDT010000001.1"/>
</dbReference>
<evidence type="ECO:0000259" key="1">
    <source>
        <dbReference type="PROSITE" id="PS51471"/>
    </source>
</evidence>
<dbReference type="GO" id="GO:0051213">
    <property type="term" value="F:dioxygenase activity"/>
    <property type="evidence" value="ECO:0007669"/>
    <property type="project" value="UniProtKB-KW"/>
</dbReference>
<dbReference type="PANTHER" id="PTHR31212">
    <property type="entry name" value="ALPHA-KETOGLUTARATE-DEPENDENT DIOXYGENASE ALKB HOMOLOG 3"/>
    <property type="match status" value="1"/>
</dbReference>
<dbReference type="InterPro" id="IPR027450">
    <property type="entry name" value="AlkB-like"/>
</dbReference>
<sequence>MNLLPRDGTAIYFGRIFNESTARNYYERLSSTLPWRHDEVVMFGKRVVTAREVAWFADAGIPYRYSGSVKQAAAWTPELAELKVRVEEITGLSFNSCLANLYHHGGEGMSWHSDDEKALLKHAGIASLSLGAERAFSFRHKRDGETVSLRLENGGLLVMKDETQDHWKHALPKSAKIKEPRINLTFRTMLV</sequence>
<keyword evidence="2" id="KW-0223">Dioxygenase</keyword>
<evidence type="ECO:0000313" key="2">
    <source>
        <dbReference type="EMBL" id="MCW1921466.1"/>
    </source>
</evidence>
<protein>
    <submittedName>
        <fullName evidence="2">Alpha-ketoglutarate-dependent dioxygenase AlkB</fullName>
    </submittedName>
</protein>
<dbReference type="InterPro" id="IPR005123">
    <property type="entry name" value="Oxoglu/Fe-dep_dioxygenase_dom"/>
</dbReference>
<dbReference type="EMBL" id="JAPDDT010000001">
    <property type="protein sequence ID" value="MCW1921466.1"/>
    <property type="molecule type" value="Genomic_DNA"/>
</dbReference>